<protein>
    <submittedName>
        <fullName evidence="2">CinA domain protein</fullName>
        <ecNumber evidence="2">3.5.1.42</ecNumber>
    </submittedName>
</protein>
<proteinExistence type="predicted"/>
<dbReference type="SUPFAM" id="SSF142433">
    <property type="entry name" value="CinA-like"/>
    <property type="match status" value="1"/>
</dbReference>
<dbReference type="Pfam" id="PF02464">
    <property type="entry name" value="CinA"/>
    <property type="match status" value="1"/>
</dbReference>
<sequence>MEVRKTELAATLAGSDLRIATAESRTGGQLAALLASDPGLGPHLDRGFVVYSAQSKTEMLGVPPADVARCEAVNAEVAEGLATGALERSGADIAIAVTGFCGPQQKDEEVGLVYLACASGRTGLAQQTCHFGDLGRERVLDHAVMAALALVTSAARACRTEAALPR</sequence>
<dbReference type="NCBIfam" id="TIGR00199">
    <property type="entry name" value="PncC_domain"/>
    <property type="match status" value="1"/>
</dbReference>
<dbReference type="InterPro" id="IPR008136">
    <property type="entry name" value="CinA_C"/>
</dbReference>
<dbReference type="Proteomes" id="UP000058599">
    <property type="component" value="Chromosome"/>
</dbReference>
<gene>
    <name evidence="2" type="primary">cinA</name>
    <name evidence="2" type="ORF">SGRAN_1800</name>
</gene>
<evidence type="ECO:0000259" key="1">
    <source>
        <dbReference type="Pfam" id="PF02464"/>
    </source>
</evidence>
<dbReference type="InterPro" id="IPR036653">
    <property type="entry name" value="CinA-like_C"/>
</dbReference>
<name>A0AA86GN63_9SPHN</name>
<keyword evidence="3" id="KW-1185">Reference proteome</keyword>
<evidence type="ECO:0000313" key="2">
    <source>
        <dbReference type="EMBL" id="AMG74178.1"/>
    </source>
</evidence>
<dbReference type="GO" id="GO:0019159">
    <property type="term" value="F:nicotinamide-nucleotide amidase activity"/>
    <property type="evidence" value="ECO:0007669"/>
    <property type="project" value="UniProtKB-EC"/>
</dbReference>
<dbReference type="AlphaFoldDB" id="A0AA86GN63"/>
<evidence type="ECO:0000313" key="3">
    <source>
        <dbReference type="Proteomes" id="UP000058599"/>
    </source>
</evidence>
<dbReference type="EC" id="3.5.1.42" evidence="2"/>
<reference evidence="2 3" key="1">
    <citation type="journal article" date="2016" name="BMC Genomics">
        <title>Genomic analysis of the nitrate-respiring Sphingopyxis granuli (formerly Sphingomonas macrogoltabida) strain TFA.</title>
        <authorList>
            <person name="Garcia-Romero I."/>
            <person name="Perez-Pulido A.J."/>
            <person name="Gonzalez-Flores Y.E."/>
            <person name="Reyes-Ramirez F."/>
            <person name="Santero E."/>
            <person name="Floriano B."/>
        </authorList>
    </citation>
    <scope>NUCLEOTIDE SEQUENCE [LARGE SCALE GENOMIC DNA]</scope>
    <source>
        <strain evidence="2 3">TFA</strain>
    </source>
</reference>
<accession>A0AA86GN63</accession>
<organism evidence="2 3">
    <name type="scientific">Sphingopyxis granuli</name>
    <dbReference type="NCBI Taxonomy" id="267128"/>
    <lineage>
        <taxon>Bacteria</taxon>
        <taxon>Pseudomonadati</taxon>
        <taxon>Pseudomonadota</taxon>
        <taxon>Alphaproteobacteria</taxon>
        <taxon>Sphingomonadales</taxon>
        <taxon>Sphingomonadaceae</taxon>
        <taxon>Sphingopyxis</taxon>
    </lineage>
</organism>
<dbReference type="KEGG" id="sgi:SGRAN_1800"/>
<dbReference type="Gene3D" id="3.90.950.20">
    <property type="entry name" value="CinA-like"/>
    <property type="match status" value="1"/>
</dbReference>
<keyword evidence="2" id="KW-0378">Hydrolase</keyword>
<dbReference type="EMBL" id="CP012199">
    <property type="protein sequence ID" value="AMG74178.1"/>
    <property type="molecule type" value="Genomic_DNA"/>
</dbReference>
<feature type="domain" description="CinA C-terminal" evidence="1">
    <location>
        <begin position="6"/>
        <end position="153"/>
    </location>
</feature>